<evidence type="ECO:0000313" key="5">
    <source>
        <dbReference type="EMBL" id="BBX44121.1"/>
    </source>
</evidence>
<dbReference type="PANTHER" id="PTHR48081">
    <property type="entry name" value="AB HYDROLASE SUPERFAMILY PROTEIN C4A8.06C"/>
    <property type="match status" value="1"/>
</dbReference>
<dbReference type="SUPFAM" id="SSF53474">
    <property type="entry name" value="alpha/beta-Hydrolases"/>
    <property type="match status" value="1"/>
</dbReference>
<comment type="similarity">
    <text evidence="1">Belongs to the 'GDXG' lipolytic enzyme family.</text>
</comment>
<dbReference type="RefSeq" id="WP_163774400.1">
    <property type="nucleotide sequence ID" value="NZ_AP022569.1"/>
</dbReference>
<name>A0A7I7KRA5_9MYCO</name>
<organism evidence="5 6">
    <name type="scientific">Mycobacterium cookii</name>
    <dbReference type="NCBI Taxonomy" id="1775"/>
    <lineage>
        <taxon>Bacteria</taxon>
        <taxon>Bacillati</taxon>
        <taxon>Actinomycetota</taxon>
        <taxon>Actinomycetes</taxon>
        <taxon>Mycobacteriales</taxon>
        <taxon>Mycobacteriaceae</taxon>
        <taxon>Mycobacterium</taxon>
    </lineage>
</organism>
<dbReference type="PROSITE" id="PS01174">
    <property type="entry name" value="LIPASE_GDXG_SER"/>
    <property type="match status" value="1"/>
</dbReference>
<dbReference type="KEGG" id="mcoo:MCOO_01360"/>
<dbReference type="GO" id="GO:0004806">
    <property type="term" value="F:triacylglycerol lipase activity"/>
    <property type="evidence" value="ECO:0007669"/>
    <property type="project" value="TreeGrafter"/>
</dbReference>
<dbReference type="InterPro" id="IPR050300">
    <property type="entry name" value="GDXG_lipolytic_enzyme"/>
</dbReference>
<keyword evidence="2" id="KW-0378">Hydrolase</keyword>
<feature type="active site" evidence="3">
    <location>
        <position position="169"/>
    </location>
</feature>
<evidence type="ECO:0000256" key="1">
    <source>
        <dbReference type="ARBA" id="ARBA00010515"/>
    </source>
</evidence>
<dbReference type="Pfam" id="PF07859">
    <property type="entry name" value="Abhydrolase_3"/>
    <property type="match status" value="1"/>
</dbReference>
<gene>
    <name evidence="5" type="ORF">MCOO_01360</name>
</gene>
<protein>
    <recommendedName>
        <fullName evidence="4">Alpha/beta hydrolase fold-3 domain-containing protein</fullName>
    </recommendedName>
</protein>
<evidence type="ECO:0000256" key="3">
    <source>
        <dbReference type="PROSITE-ProRule" id="PRU10038"/>
    </source>
</evidence>
<evidence type="ECO:0000259" key="4">
    <source>
        <dbReference type="Pfam" id="PF07859"/>
    </source>
</evidence>
<dbReference type="AlphaFoldDB" id="A0A7I7KRA5"/>
<dbReference type="InterPro" id="IPR029058">
    <property type="entry name" value="AB_hydrolase_fold"/>
</dbReference>
<dbReference type="Proteomes" id="UP000465866">
    <property type="component" value="Chromosome"/>
</dbReference>
<dbReference type="InterPro" id="IPR013094">
    <property type="entry name" value="AB_hydrolase_3"/>
</dbReference>
<dbReference type="PANTHER" id="PTHR48081:SF30">
    <property type="entry name" value="ACETYL-HYDROLASE LIPR-RELATED"/>
    <property type="match status" value="1"/>
</dbReference>
<sequence length="323" mass="35093">MSARTTAKVLRRRSLAVVDQLSYVPASRLTFNIMLNVLVSQRWLLAALRPTADHLIARTAPVVPGVRVERVSGPVRGEWVWAPEAHDASAAAGVVLVLHGSGYLICSARTHRGFASHLSEYSGMPTFAIDYRLAPEHPFPAAEDDAIAAYRWLLAQGHDPAKIVVAGDSAGGHLAVALALRLRREGLPAPAALALFGPLIDPLYRACIADARTRRQPLDPRAAARAIALYVGDHDADDPRLCLLNAELSNLPPIQIHYGSREVMRADAEVFARQVVESGGRCDEHMWPGLMHGYWLWPRDGGLTSLQVAGHFLRTTIAEANTA</sequence>
<evidence type="ECO:0000256" key="2">
    <source>
        <dbReference type="ARBA" id="ARBA00022801"/>
    </source>
</evidence>
<feature type="domain" description="Alpha/beta hydrolase fold-3" evidence="4">
    <location>
        <begin position="95"/>
        <end position="295"/>
    </location>
</feature>
<dbReference type="EMBL" id="AP022569">
    <property type="protein sequence ID" value="BBX44121.1"/>
    <property type="molecule type" value="Genomic_DNA"/>
</dbReference>
<keyword evidence="6" id="KW-1185">Reference proteome</keyword>
<dbReference type="Gene3D" id="3.40.50.1820">
    <property type="entry name" value="alpha/beta hydrolase"/>
    <property type="match status" value="1"/>
</dbReference>
<reference evidence="5 6" key="1">
    <citation type="journal article" date="2019" name="Emerg. Microbes Infect.">
        <title>Comprehensive subspecies identification of 175 nontuberculous mycobacteria species based on 7547 genomic profiles.</title>
        <authorList>
            <person name="Matsumoto Y."/>
            <person name="Kinjo T."/>
            <person name="Motooka D."/>
            <person name="Nabeya D."/>
            <person name="Jung N."/>
            <person name="Uechi K."/>
            <person name="Horii T."/>
            <person name="Iida T."/>
            <person name="Fujita J."/>
            <person name="Nakamura S."/>
        </authorList>
    </citation>
    <scope>NUCLEOTIDE SEQUENCE [LARGE SCALE GENOMIC DNA]</scope>
    <source>
        <strain evidence="5 6">JCM 12404</strain>
    </source>
</reference>
<dbReference type="InterPro" id="IPR033140">
    <property type="entry name" value="Lipase_GDXG_put_SER_AS"/>
</dbReference>
<evidence type="ECO:0000313" key="6">
    <source>
        <dbReference type="Proteomes" id="UP000465866"/>
    </source>
</evidence>
<proteinExistence type="inferred from homology"/>
<accession>A0A7I7KRA5</accession>